<comment type="similarity">
    <text evidence="5">Belongs to the cytochrome P450 family.</text>
</comment>
<keyword evidence="7" id="KW-1185">Reference proteome</keyword>
<evidence type="ECO:0000256" key="4">
    <source>
        <dbReference type="PIRSR" id="PIRSR602401-1"/>
    </source>
</evidence>
<dbReference type="PRINTS" id="PR00463">
    <property type="entry name" value="EP450I"/>
</dbReference>
<dbReference type="Proteomes" id="UP000825890">
    <property type="component" value="Unassembled WGS sequence"/>
</dbReference>
<dbReference type="SUPFAM" id="SSF48264">
    <property type="entry name" value="Cytochrome P450"/>
    <property type="match status" value="1"/>
</dbReference>
<evidence type="ECO:0000313" key="7">
    <source>
        <dbReference type="Proteomes" id="UP000825890"/>
    </source>
</evidence>
<evidence type="ECO:0000256" key="1">
    <source>
        <dbReference type="ARBA" id="ARBA00001971"/>
    </source>
</evidence>
<evidence type="ECO:0000256" key="3">
    <source>
        <dbReference type="ARBA" id="ARBA00023004"/>
    </source>
</evidence>
<name>A0A9P3CVU6_9PEZI</name>
<dbReference type="PROSITE" id="PS00086">
    <property type="entry name" value="CYTOCHROME_P450"/>
    <property type="match status" value="1"/>
</dbReference>
<accession>A0A9P3CVU6</accession>
<dbReference type="PRINTS" id="PR00385">
    <property type="entry name" value="P450"/>
</dbReference>
<keyword evidence="4 5" id="KW-0349">Heme</keyword>
<sequence>MFILSLQALSYLPWVALLGSLGWMLHVRFLHPLAGVPVPLLPSLTRLWYVWKVREGSFDEVNRDLHRKYGGLVRIAPNEVSVSDPEAVPLIYGIKSKFTKTDFYPVWKPDAFATKHADQFTDLNEAHHAARRRLLSNIYSMSSPLESEAHVDGCTELFMARLSEFAANGKVLDLGIWLQMYAFDIIGELFFGQAFGFLETGSDFGRWIGTLDRLMSVLIVVAMLPNAFRPFYLIFCIMFASTRSALKDFEGVATTAKNYVGRREDMMRSEDIEASASNKRRDILTKLFELRAHKGEKDDFGIADIQQEGYVNILAGSDTTAIAMRAIIHQLLTHPAALNKLMQELEEALHAGRISLPVKFSDALKLPYYSACVREAMRLHPSVALGLQRYPPPEGCEISGRYFPGSKSVRVAINAAVLHYDTDVFGDDAADFSLDRWLAPGAANMERYLLTFGGGSRTCIGKNISQKSLKKSDWWFHKQEGLLVRLSVR</sequence>
<evidence type="ECO:0000256" key="2">
    <source>
        <dbReference type="ARBA" id="ARBA00022723"/>
    </source>
</evidence>
<evidence type="ECO:0000313" key="6">
    <source>
        <dbReference type="EMBL" id="GIZ47675.1"/>
    </source>
</evidence>
<organism evidence="6 7">
    <name type="scientific">Cercospora kikuchii</name>
    <dbReference type="NCBI Taxonomy" id="84275"/>
    <lineage>
        <taxon>Eukaryota</taxon>
        <taxon>Fungi</taxon>
        <taxon>Dikarya</taxon>
        <taxon>Ascomycota</taxon>
        <taxon>Pezizomycotina</taxon>
        <taxon>Dothideomycetes</taxon>
        <taxon>Dothideomycetidae</taxon>
        <taxon>Mycosphaerellales</taxon>
        <taxon>Mycosphaerellaceae</taxon>
        <taxon>Cercospora</taxon>
    </lineage>
</organism>
<keyword evidence="5" id="KW-0503">Monooxygenase</keyword>
<dbReference type="Gene3D" id="1.10.630.10">
    <property type="entry name" value="Cytochrome P450"/>
    <property type="match status" value="1"/>
</dbReference>
<evidence type="ECO:0008006" key="8">
    <source>
        <dbReference type="Google" id="ProtNLM"/>
    </source>
</evidence>
<dbReference type="RefSeq" id="XP_044662162.1">
    <property type="nucleotide sequence ID" value="XM_044806227.1"/>
</dbReference>
<reference evidence="6 7" key="1">
    <citation type="submission" date="2021-01" db="EMBL/GenBank/DDBJ databases">
        <title>Cercospora kikuchii MAFF 305040 whole genome shotgun sequence.</title>
        <authorList>
            <person name="Kashiwa T."/>
            <person name="Suzuki T."/>
        </authorList>
    </citation>
    <scope>NUCLEOTIDE SEQUENCE [LARGE SCALE GENOMIC DNA]</scope>
    <source>
        <strain evidence="6 7">MAFF 305040</strain>
    </source>
</reference>
<dbReference type="GO" id="GO:0016705">
    <property type="term" value="F:oxidoreductase activity, acting on paired donors, with incorporation or reduction of molecular oxygen"/>
    <property type="evidence" value="ECO:0007669"/>
    <property type="project" value="InterPro"/>
</dbReference>
<feature type="binding site" description="axial binding residue" evidence="4">
    <location>
        <position position="459"/>
    </location>
    <ligand>
        <name>heme</name>
        <dbReference type="ChEBI" id="CHEBI:30413"/>
    </ligand>
    <ligandPart>
        <name>Fe</name>
        <dbReference type="ChEBI" id="CHEBI:18248"/>
    </ligandPart>
</feature>
<dbReference type="Pfam" id="PF00067">
    <property type="entry name" value="p450"/>
    <property type="match status" value="1"/>
</dbReference>
<keyword evidence="2 4" id="KW-0479">Metal-binding</keyword>
<protein>
    <recommendedName>
        <fullName evidence="8">Cytochrome P450</fullName>
    </recommendedName>
</protein>
<dbReference type="GO" id="GO:0005506">
    <property type="term" value="F:iron ion binding"/>
    <property type="evidence" value="ECO:0007669"/>
    <property type="project" value="InterPro"/>
</dbReference>
<dbReference type="AlphaFoldDB" id="A0A9P3CVU6"/>
<dbReference type="PANTHER" id="PTHR24305:SF229">
    <property type="entry name" value="P450, PUTATIVE (EUROFUNG)-RELATED"/>
    <property type="match status" value="1"/>
</dbReference>
<dbReference type="CDD" id="cd11060">
    <property type="entry name" value="CYP57A1-like"/>
    <property type="match status" value="1"/>
</dbReference>
<dbReference type="EMBL" id="BOLY01000007">
    <property type="protein sequence ID" value="GIZ47675.1"/>
    <property type="molecule type" value="Genomic_DNA"/>
</dbReference>
<dbReference type="InterPro" id="IPR050121">
    <property type="entry name" value="Cytochrome_P450_monoxygenase"/>
</dbReference>
<gene>
    <name evidence="6" type="ORF">CKM354_001076000</name>
</gene>
<comment type="caution">
    <text evidence="6">The sequence shown here is derived from an EMBL/GenBank/DDBJ whole genome shotgun (WGS) entry which is preliminary data.</text>
</comment>
<dbReference type="InterPro" id="IPR036396">
    <property type="entry name" value="Cyt_P450_sf"/>
</dbReference>
<dbReference type="GO" id="GO:0004497">
    <property type="term" value="F:monooxygenase activity"/>
    <property type="evidence" value="ECO:0007669"/>
    <property type="project" value="UniProtKB-KW"/>
</dbReference>
<dbReference type="GO" id="GO:0020037">
    <property type="term" value="F:heme binding"/>
    <property type="evidence" value="ECO:0007669"/>
    <property type="project" value="InterPro"/>
</dbReference>
<dbReference type="PANTHER" id="PTHR24305">
    <property type="entry name" value="CYTOCHROME P450"/>
    <property type="match status" value="1"/>
</dbReference>
<dbReference type="OrthoDB" id="3934656at2759"/>
<dbReference type="InterPro" id="IPR001128">
    <property type="entry name" value="Cyt_P450"/>
</dbReference>
<dbReference type="GeneID" id="68296335"/>
<keyword evidence="5" id="KW-0560">Oxidoreductase</keyword>
<keyword evidence="3 4" id="KW-0408">Iron</keyword>
<comment type="cofactor">
    <cofactor evidence="1 4">
        <name>heme</name>
        <dbReference type="ChEBI" id="CHEBI:30413"/>
    </cofactor>
</comment>
<dbReference type="InterPro" id="IPR002401">
    <property type="entry name" value="Cyt_P450_E_grp-I"/>
</dbReference>
<dbReference type="InterPro" id="IPR017972">
    <property type="entry name" value="Cyt_P450_CS"/>
</dbReference>
<proteinExistence type="inferred from homology"/>
<evidence type="ECO:0000256" key="5">
    <source>
        <dbReference type="RuleBase" id="RU000461"/>
    </source>
</evidence>